<keyword evidence="1" id="KW-0812">Transmembrane</keyword>
<name>A0A7Y3W3L2_9PROT</name>
<dbReference type="RefSeq" id="WP_173195870.1">
    <property type="nucleotide sequence ID" value="NZ_JABFCX010000002.1"/>
</dbReference>
<sequence>MKTLIAAALAAFTLGSAAQATTIYADAVDWQNNGTVGSSNNRDNPLNALGAPDGSFLALGLTNADGSNPGFAVFSFGASVVTGPATVWEVTFNCRQQQDGSCSYPESVDVYYGTDYAFGSNDFSDLSDFTFAGTLFNGDANSGASVIVNDVFRYIALVDASKRDYPNGPSTDGFDVDSVSVAAVPIPAAALLFAPVAFALRRRAKK</sequence>
<evidence type="ECO:0000313" key="3">
    <source>
        <dbReference type="EMBL" id="NNU14870.1"/>
    </source>
</evidence>
<evidence type="ECO:0000256" key="1">
    <source>
        <dbReference type="SAM" id="Phobius"/>
    </source>
</evidence>
<dbReference type="EMBL" id="JABFCX010000002">
    <property type="protein sequence ID" value="NNU14870.1"/>
    <property type="molecule type" value="Genomic_DNA"/>
</dbReference>
<comment type="caution">
    <text evidence="3">The sequence shown here is derived from an EMBL/GenBank/DDBJ whole genome shotgun (WGS) entry which is preliminary data.</text>
</comment>
<feature type="transmembrane region" description="Helical" evidence="1">
    <location>
        <begin position="179"/>
        <end position="200"/>
    </location>
</feature>
<dbReference type="Proteomes" id="UP000536835">
    <property type="component" value="Unassembled WGS sequence"/>
</dbReference>
<dbReference type="AlphaFoldDB" id="A0A7Y3W3L2"/>
<keyword evidence="2" id="KW-0732">Signal</keyword>
<gene>
    <name evidence="3" type="ORF">HK107_00855</name>
</gene>
<organism evidence="3 4">
    <name type="scientific">Parvularcula mediterranea</name>
    <dbReference type="NCBI Taxonomy" id="2732508"/>
    <lineage>
        <taxon>Bacteria</taxon>
        <taxon>Pseudomonadati</taxon>
        <taxon>Pseudomonadota</taxon>
        <taxon>Alphaproteobacteria</taxon>
        <taxon>Parvularculales</taxon>
        <taxon>Parvularculaceae</taxon>
        <taxon>Parvularcula</taxon>
    </lineage>
</organism>
<evidence type="ECO:0008006" key="5">
    <source>
        <dbReference type="Google" id="ProtNLM"/>
    </source>
</evidence>
<evidence type="ECO:0000256" key="2">
    <source>
        <dbReference type="SAM" id="SignalP"/>
    </source>
</evidence>
<feature type="chain" id="PRO_5031392226" description="PEP-CTERM sorting domain-containing protein" evidence="2">
    <location>
        <begin position="21"/>
        <end position="206"/>
    </location>
</feature>
<protein>
    <recommendedName>
        <fullName evidence="5">PEP-CTERM sorting domain-containing protein</fullName>
    </recommendedName>
</protein>
<reference evidence="3 4" key="1">
    <citation type="submission" date="2020-05" db="EMBL/GenBank/DDBJ databases">
        <title>Parvularcula mediterraneae sp. nov., isolated from polypropylene straw from shallow seawater of the seashore of Laganas in Zakynthos island, Greece.</title>
        <authorList>
            <person name="Szabo I."/>
            <person name="Al-Omari J."/>
            <person name="Rado J."/>
            <person name="Szerdahelyi G.S."/>
        </authorList>
    </citation>
    <scope>NUCLEOTIDE SEQUENCE [LARGE SCALE GENOMIC DNA]</scope>
    <source>
        <strain evidence="3 4">ZS-1/3</strain>
    </source>
</reference>
<feature type="signal peptide" evidence="2">
    <location>
        <begin position="1"/>
        <end position="20"/>
    </location>
</feature>
<keyword evidence="1" id="KW-1133">Transmembrane helix</keyword>
<evidence type="ECO:0000313" key="4">
    <source>
        <dbReference type="Proteomes" id="UP000536835"/>
    </source>
</evidence>
<keyword evidence="1" id="KW-0472">Membrane</keyword>
<proteinExistence type="predicted"/>
<keyword evidence="4" id="KW-1185">Reference proteome</keyword>
<accession>A0A7Y3W3L2</accession>